<evidence type="ECO:0000313" key="2">
    <source>
        <dbReference type="Proteomes" id="UP001497700"/>
    </source>
</evidence>
<protein>
    <submittedName>
        <fullName evidence="1">Efflux pump antibiotic resistance protein</fullName>
    </submittedName>
</protein>
<organism evidence="1 2">
    <name type="scientific">Hypoxylon rubiginosum</name>
    <dbReference type="NCBI Taxonomy" id="110542"/>
    <lineage>
        <taxon>Eukaryota</taxon>
        <taxon>Fungi</taxon>
        <taxon>Dikarya</taxon>
        <taxon>Ascomycota</taxon>
        <taxon>Pezizomycotina</taxon>
        <taxon>Sordariomycetes</taxon>
        <taxon>Xylariomycetidae</taxon>
        <taxon>Xylariales</taxon>
        <taxon>Hypoxylaceae</taxon>
        <taxon>Hypoxylon</taxon>
    </lineage>
</organism>
<comment type="caution">
    <text evidence="1">The sequence shown here is derived from an EMBL/GenBank/DDBJ whole genome shotgun (WGS) entry which is preliminary data.</text>
</comment>
<sequence length="559" mass="60405">MSQVIDISNVNMTVVDDEKMVEGAAPQSISEQSPQTRGAPTFLDRLRKPVKFHLAFLSLLLMVFIVSIDATALGIAIPTISNELHGTTLEAFWASISFILIETIVQPIYTSVSDVFGRKLPLYVAFALFGIGSVVFAVSQSLPVVIVGRVVQALGGGGLDVLNEVIIADITTLNERAFYIGLISIPMALGTILGPVLGASFSQYATWRWIGWLNLPLIGVCLPLCVFCLDLKPMPDTFRQQLARLDWGGIALFTAGATVFSLPLSWAGSMYAWSSWQTILPLIIGALLLGVFAWYESKPLEPMFPYRIFSNRTAAATLAGSFIHGLILYTLVQYIPLFFQSVFLKGPLPSAISMISFFAVLMGFTGIAALGVEWTRRYVWEIWLGWIFAAVGVGLLGLWGSETTLAESSGFQVIAAIGLGTLFTVPPIPMQASAKRAEDQGLAIGILVSFRLFGALIGLSVAATVFSNQFGTAIASLGPLPSALALLESPDEALSFIPYLQTVNVTSETMEGVRGAYAQAFKPIFYILAGFGVVGFFTSLLTRELTIESEEKGRQSFQN</sequence>
<keyword evidence="2" id="KW-1185">Reference proteome</keyword>
<gene>
    <name evidence="1" type="ORF">F4820DRAFT_412823</name>
</gene>
<dbReference type="Proteomes" id="UP001497700">
    <property type="component" value="Unassembled WGS sequence"/>
</dbReference>
<evidence type="ECO:0000313" key="1">
    <source>
        <dbReference type="EMBL" id="KAI4867599.1"/>
    </source>
</evidence>
<accession>A0ACB9Z937</accession>
<proteinExistence type="predicted"/>
<name>A0ACB9Z937_9PEZI</name>
<reference evidence="1 2" key="1">
    <citation type="journal article" date="2022" name="New Phytol.">
        <title>Ecological generalism drives hyperdiversity of secondary metabolite gene clusters in xylarialean endophytes.</title>
        <authorList>
            <person name="Franco M.E.E."/>
            <person name="Wisecaver J.H."/>
            <person name="Arnold A.E."/>
            <person name="Ju Y.M."/>
            <person name="Slot J.C."/>
            <person name="Ahrendt S."/>
            <person name="Moore L.P."/>
            <person name="Eastman K.E."/>
            <person name="Scott K."/>
            <person name="Konkel Z."/>
            <person name="Mondo S.J."/>
            <person name="Kuo A."/>
            <person name="Hayes R.D."/>
            <person name="Haridas S."/>
            <person name="Andreopoulos B."/>
            <person name="Riley R."/>
            <person name="LaButti K."/>
            <person name="Pangilinan J."/>
            <person name="Lipzen A."/>
            <person name="Amirebrahimi M."/>
            <person name="Yan J."/>
            <person name="Adam C."/>
            <person name="Keymanesh K."/>
            <person name="Ng V."/>
            <person name="Louie K."/>
            <person name="Northen T."/>
            <person name="Drula E."/>
            <person name="Henrissat B."/>
            <person name="Hsieh H.M."/>
            <person name="Youens-Clark K."/>
            <person name="Lutzoni F."/>
            <person name="Miadlikowska J."/>
            <person name="Eastwood D.C."/>
            <person name="Hamelin R.C."/>
            <person name="Grigoriev I.V."/>
            <person name="U'Ren J.M."/>
        </authorList>
    </citation>
    <scope>NUCLEOTIDE SEQUENCE [LARGE SCALE GENOMIC DNA]</scope>
    <source>
        <strain evidence="1 2">CBS 119005</strain>
    </source>
</reference>
<dbReference type="EMBL" id="MU393445">
    <property type="protein sequence ID" value="KAI4867599.1"/>
    <property type="molecule type" value="Genomic_DNA"/>
</dbReference>